<feature type="domain" description="O-acyltransferase WSD1 C-terminal" evidence="13">
    <location>
        <begin position="319"/>
        <end position="464"/>
    </location>
</feature>
<dbReference type="GO" id="GO:0004144">
    <property type="term" value="F:diacylglycerol O-acyltransferase activity"/>
    <property type="evidence" value="ECO:0007669"/>
    <property type="project" value="UniProtKB-EC"/>
</dbReference>
<evidence type="ECO:0000313" key="14">
    <source>
        <dbReference type="EMBL" id="PXY33811.1"/>
    </source>
</evidence>
<dbReference type="GO" id="GO:0005886">
    <property type="term" value="C:plasma membrane"/>
    <property type="evidence" value="ECO:0007669"/>
    <property type="project" value="TreeGrafter"/>
</dbReference>
<keyword evidence="9 11" id="KW-0012">Acyltransferase</keyword>
<protein>
    <recommendedName>
        <fullName evidence="4 11">Diacylglycerol O-acyltransferase</fullName>
        <ecNumber evidence="4 11">2.3.1.20</ecNumber>
    </recommendedName>
</protein>
<dbReference type="InterPro" id="IPR014292">
    <property type="entry name" value="Acyl_transf_WS/DGAT"/>
</dbReference>
<dbReference type="Pfam" id="PF06974">
    <property type="entry name" value="WS_DGAT_C"/>
    <property type="match status" value="1"/>
</dbReference>
<evidence type="ECO:0000256" key="10">
    <source>
        <dbReference type="ARBA" id="ARBA00048109"/>
    </source>
</evidence>
<dbReference type="GO" id="GO:0051701">
    <property type="term" value="P:biological process involved in interaction with host"/>
    <property type="evidence" value="ECO:0007669"/>
    <property type="project" value="TreeGrafter"/>
</dbReference>
<evidence type="ECO:0000259" key="12">
    <source>
        <dbReference type="Pfam" id="PF03007"/>
    </source>
</evidence>
<dbReference type="EC" id="2.3.1.20" evidence="4 11"/>
<comment type="caution">
    <text evidence="14">The sequence shown here is derived from an EMBL/GenBank/DDBJ whole genome shotgun (WGS) entry which is preliminary data.</text>
</comment>
<keyword evidence="6 11" id="KW-0808">Transferase</keyword>
<proteinExistence type="inferred from homology"/>
<dbReference type="UniPathway" id="UPA00282"/>
<dbReference type="InterPro" id="IPR009721">
    <property type="entry name" value="O-acyltransferase_WSD1_C"/>
</dbReference>
<evidence type="ECO:0000256" key="7">
    <source>
        <dbReference type="ARBA" id="ARBA00022798"/>
    </source>
</evidence>
<dbReference type="PANTHER" id="PTHR31650">
    <property type="entry name" value="O-ACYLTRANSFERASE (WSD1-LIKE) FAMILY PROTEIN"/>
    <property type="match status" value="1"/>
</dbReference>
<dbReference type="InterPro" id="IPR004255">
    <property type="entry name" value="O-acyltransferase_WSD1_N"/>
</dbReference>
<dbReference type="Proteomes" id="UP000247892">
    <property type="component" value="Unassembled WGS sequence"/>
</dbReference>
<comment type="similarity">
    <text evidence="3 11">Belongs to the long-chain O-acyltransferase family.</text>
</comment>
<evidence type="ECO:0000256" key="5">
    <source>
        <dbReference type="ARBA" id="ARBA00022516"/>
    </source>
</evidence>
<feature type="domain" description="O-acyltransferase WSD1-like N-terminal" evidence="12">
    <location>
        <begin position="5"/>
        <end position="270"/>
    </location>
</feature>
<dbReference type="InterPro" id="IPR045034">
    <property type="entry name" value="O-acyltransferase_WSD1-like"/>
</dbReference>
<keyword evidence="15" id="KW-1185">Reference proteome</keyword>
<dbReference type="AlphaFoldDB" id="A0A318LJX5"/>
<sequence length="468" mass="50218">MSDRLSALDASFLYVEEPATPMHVGSVAIFDRPKGGFEYGALLALVNHRLGYLPRYRQRALPVPGHLARPVWVDDVDFDLNYHVRRSALPAPGSDEQLFDLVARLLARPLDRERPLWEAYFIEGLADNRVALVTKTHQSLVDGIGTVDLGQLILDAGAAERDPGEDTWTPRRPPSRAQLVLDAVGEAVQRPGELVENARSAARDLAATAEKAIGAVGGLASALRSVVRPAPAGPLNCHVSGGRVFAGLRTSLDDFRKIRAQHGCTVNDAVFAVLTGALRAWLGSRGEPLDDSATVRALVPLAVLEPDAAEFSTAGLVNNRVKPYLVDLPVGESDPVLRLQHIAHAMAEHLDAERSVAARAMLKVGGFAPATMHSLAARAAGSFSGRIFNVLIANSPGPQEPVYAGSARMAAIYPVMPLARDQALAIGVTSYHGGVYFGLNGDRKALFDVRLVAEMIEEALEELKGTNW</sequence>
<evidence type="ECO:0000256" key="1">
    <source>
        <dbReference type="ARBA" id="ARBA00004771"/>
    </source>
</evidence>
<comment type="pathway">
    <text evidence="1 11">Glycerolipid metabolism; triacylglycerol biosynthesis.</text>
</comment>
<evidence type="ECO:0000256" key="6">
    <source>
        <dbReference type="ARBA" id="ARBA00022679"/>
    </source>
</evidence>
<organism evidence="14 15">
    <name type="scientific">Prauserella flavalba</name>
    <dbReference type="NCBI Taxonomy" id="1477506"/>
    <lineage>
        <taxon>Bacteria</taxon>
        <taxon>Bacillati</taxon>
        <taxon>Actinomycetota</taxon>
        <taxon>Actinomycetes</taxon>
        <taxon>Pseudonocardiales</taxon>
        <taxon>Pseudonocardiaceae</taxon>
        <taxon>Prauserella</taxon>
    </lineage>
</organism>
<evidence type="ECO:0000256" key="8">
    <source>
        <dbReference type="ARBA" id="ARBA00023098"/>
    </source>
</evidence>
<accession>A0A318LJX5</accession>
<dbReference type="Pfam" id="PF03007">
    <property type="entry name" value="WS_DGAT_cat"/>
    <property type="match status" value="1"/>
</dbReference>
<evidence type="ECO:0000256" key="3">
    <source>
        <dbReference type="ARBA" id="ARBA00009587"/>
    </source>
</evidence>
<dbReference type="RefSeq" id="WP_110337638.1">
    <property type="nucleotide sequence ID" value="NZ_MASU01000006.1"/>
</dbReference>
<dbReference type="PANTHER" id="PTHR31650:SF1">
    <property type="entry name" value="WAX ESTER SYNTHASE_DIACYLGLYCEROL ACYLTRANSFERASE 4-RELATED"/>
    <property type="match status" value="1"/>
</dbReference>
<dbReference type="OrthoDB" id="9810950at2"/>
<dbReference type="NCBIfam" id="TIGR02946">
    <property type="entry name" value="acyl_WS_DGAT"/>
    <property type="match status" value="1"/>
</dbReference>
<evidence type="ECO:0000256" key="11">
    <source>
        <dbReference type="RuleBase" id="RU361241"/>
    </source>
</evidence>
<name>A0A318LJX5_9PSEU</name>
<gene>
    <name evidence="14" type="ORF">BA062_16385</name>
</gene>
<dbReference type="GO" id="GO:0001666">
    <property type="term" value="P:response to hypoxia"/>
    <property type="evidence" value="ECO:0007669"/>
    <property type="project" value="TreeGrafter"/>
</dbReference>
<dbReference type="EMBL" id="MASU01000006">
    <property type="protein sequence ID" value="PXY33811.1"/>
    <property type="molecule type" value="Genomic_DNA"/>
</dbReference>
<keyword evidence="7 11" id="KW-0319">Glycerol metabolism</keyword>
<reference evidence="14 15" key="1">
    <citation type="submission" date="2016-07" db="EMBL/GenBank/DDBJ databases">
        <title>Draft genome sequence of Prauserella sp. YIM 121212, isolated from alkaline soil.</title>
        <authorList>
            <person name="Ruckert C."/>
            <person name="Albersmeier A."/>
            <person name="Jiang C.-L."/>
            <person name="Jiang Y."/>
            <person name="Kalinowski J."/>
            <person name="Schneider O."/>
            <person name="Winkler A."/>
            <person name="Zotchev S.B."/>
        </authorList>
    </citation>
    <scope>NUCLEOTIDE SEQUENCE [LARGE SCALE GENOMIC DNA]</scope>
    <source>
        <strain evidence="14 15">YIM 121212</strain>
    </source>
</reference>
<evidence type="ECO:0000256" key="9">
    <source>
        <dbReference type="ARBA" id="ARBA00023315"/>
    </source>
</evidence>
<comment type="catalytic activity">
    <reaction evidence="10 11">
        <text>an acyl-CoA + a 1,2-diacyl-sn-glycerol = a triacyl-sn-glycerol + CoA</text>
        <dbReference type="Rhea" id="RHEA:10868"/>
        <dbReference type="ChEBI" id="CHEBI:17815"/>
        <dbReference type="ChEBI" id="CHEBI:57287"/>
        <dbReference type="ChEBI" id="CHEBI:58342"/>
        <dbReference type="ChEBI" id="CHEBI:64615"/>
        <dbReference type="EC" id="2.3.1.20"/>
    </reaction>
</comment>
<dbReference type="GO" id="GO:0071731">
    <property type="term" value="P:response to nitric oxide"/>
    <property type="evidence" value="ECO:0007669"/>
    <property type="project" value="TreeGrafter"/>
</dbReference>
<dbReference type="GO" id="GO:0019432">
    <property type="term" value="P:triglyceride biosynthetic process"/>
    <property type="evidence" value="ECO:0007669"/>
    <property type="project" value="UniProtKB-UniPathway"/>
</dbReference>
<comment type="pathway">
    <text evidence="2">Lipid metabolism.</text>
</comment>
<evidence type="ECO:0000313" key="15">
    <source>
        <dbReference type="Proteomes" id="UP000247892"/>
    </source>
</evidence>
<evidence type="ECO:0000256" key="2">
    <source>
        <dbReference type="ARBA" id="ARBA00005189"/>
    </source>
</evidence>
<keyword evidence="5 11" id="KW-0444">Lipid biosynthesis</keyword>
<evidence type="ECO:0000259" key="13">
    <source>
        <dbReference type="Pfam" id="PF06974"/>
    </source>
</evidence>
<dbReference type="GO" id="GO:0006071">
    <property type="term" value="P:glycerol metabolic process"/>
    <property type="evidence" value="ECO:0007669"/>
    <property type="project" value="UniProtKB-KW"/>
</dbReference>
<evidence type="ECO:0000256" key="4">
    <source>
        <dbReference type="ARBA" id="ARBA00013244"/>
    </source>
</evidence>
<dbReference type="SUPFAM" id="SSF52777">
    <property type="entry name" value="CoA-dependent acyltransferases"/>
    <property type="match status" value="1"/>
</dbReference>
<keyword evidence="8 11" id="KW-0443">Lipid metabolism</keyword>